<name>A0ABD4TPJ4_9EURY</name>
<proteinExistence type="predicted"/>
<comment type="caution">
    <text evidence="2">The sequence shown here is derived from an EMBL/GenBank/DDBJ whole genome shotgun (WGS) entry which is preliminary data.</text>
</comment>
<accession>A0ABD4TPJ4</accession>
<gene>
    <name evidence="2" type="ORF">FTO68_09465</name>
</gene>
<dbReference type="RefSeq" id="WP_255333171.1">
    <property type="nucleotide sequence ID" value="NZ_VOTZ01000022.1"/>
</dbReference>
<evidence type="ECO:0000313" key="2">
    <source>
        <dbReference type="EMBL" id="MCQ1539205.1"/>
    </source>
</evidence>
<dbReference type="SUPFAM" id="SSF51182">
    <property type="entry name" value="RmlC-like cupins"/>
    <property type="match status" value="1"/>
</dbReference>
<reference evidence="2 3" key="1">
    <citation type="submission" date="2019-08" db="EMBL/GenBank/DDBJ databases">
        <authorList>
            <person name="Chen S.-C."/>
            <person name="Lai M.-C."/>
            <person name="You Y.-T."/>
        </authorList>
    </citation>
    <scope>NUCLEOTIDE SEQUENCE [LARGE SCALE GENOMIC DNA]</scope>
    <source>
        <strain evidence="2 3">P2F9704a</strain>
    </source>
</reference>
<dbReference type="Gene3D" id="2.60.120.10">
    <property type="entry name" value="Jelly Rolls"/>
    <property type="match status" value="1"/>
</dbReference>
<dbReference type="EMBL" id="VOTZ01000022">
    <property type="protein sequence ID" value="MCQ1539205.1"/>
    <property type="molecule type" value="Genomic_DNA"/>
</dbReference>
<dbReference type="AlphaFoldDB" id="A0ABD4TPJ4"/>
<evidence type="ECO:0000259" key="1">
    <source>
        <dbReference type="Pfam" id="PF07883"/>
    </source>
</evidence>
<organism evidence="2 3">
    <name type="scientific">Methanocalculus taiwanensis</name>
    <dbReference type="NCBI Taxonomy" id="106207"/>
    <lineage>
        <taxon>Archaea</taxon>
        <taxon>Methanobacteriati</taxon>
        <taxon>Methanobacteriota</taxon>
        <taxon>Stenosarchaea group</taxon>
        <taxon>Methanomicrobia</taxon>
        <taxon>Methanomicrobiales</taxon>
        <taxon>Methanocalculaceae</taxon>
        <taxon>Methanocalculus</taxon>
    </lineage>
</organism>
<feature type="domain" description="Cupin type-2" evidence="1">
    <location>
        <begin position="43"/>
        <end position="110"/>
    </location>
</feature>
<protein>
    <submittedName>
        <fullName evidence="2">Cupin domain-containing protein</fullName>
    </submittedName>
</protein>
<keyword evidence="3" id="KW-1185">Reference proteome</keyword>
<sequence length="128" mass="14328">MRIFDLSGMIHERAGDHCLLAELFHPEMTAMGVACRYSLAHARVLAGEATIPHRLKSSTEIYYILSGEGVMHVDDEISKIRAGNLIYIPPGAIQWVENRSVKDLVFLAIVDPAWREEDEEILGQIPSI</sequence>
<dbReference type="CDD" id="cd02214">
    <property type="entry name" value="cupin_MJ1618"/>
    <property type="match status" value="1"/>
</dbReference>
<dbReference type="PANTHER" id="PTHR36114">
    <property type="entry name" value="16.7 KDA PROTEIN IN WHIE LOCUS"/>
    <property type="match status" value="1"/>
</dbReference>
<dbReference type="PANTHER" id="PTHR36114:SF1">
    <property type="entry name" value="16.7 KDA PROTEIN IN WHIE LOCUS"/>
    <property type="match status" value="1"/>
</dbReference>
<dbReference type="Proteomes" id="UP001524383">
    <property type="component" value="Unassembled WGS sequence"/>
</dbReference>
<dbReference type="InterPro" id="IPR052044">
    <property type="entry name" value="PKS_Associated_Protein"/>
</dbReference>
<dbReference type="InterPro" id="IPR013096">
    <property type="entry name" value="Cupin_2"/>
</dbReference>
<dbReference type="InterPro" id="IPR014710">
    <property type="entry name" value="RmlC-like_jellyroll"/>
</dbReference>
<dbReference type="InterPro" id="IPR011051">
    <property type="entry name" value="RmlC_Cupin_sf"/>
</dbReference>
<evidence type="ECO:0000313" key="3">
    <source>
        <dbReference type="Proteomes" id="UP001524383"/>
    </source>
</evidence>
<dbReference type="Pfam" id="PF07883">
    <property type="entry name" value="Cupin_2"/>
    <property type="match status" value="1"/>
</dbReference>